<dbReference type="GO" id="GO:0005524">
    <property type="term" value="F:ATP binding"/>
    <property type="evidence" value="ECO:0007669"/>
    <property type="project" value="InterPro"/>
</dbReference>
<dbReference type="InterPro" id="IPR051681">
    <property type="entry name" value="Ser/Thr_Kinases-Pseudokinases"/>
</dbReference>
<protein>
    <submittedName>
        <fullName evidence="3">Kinase-like protein</fullName>
    </submittedName>
</protein>
<proteinExistence type="predicted"/>
<dbReference type="EMBL" id="MU151247">
    <property type="protein sequence ID" value="KAF9446414.1"/>
    <property type="molecule type" value="Genomic_DNA"/>
</dbReference>
<keyword evidence="4" id="KW-1185">Reference proteome</keyword>
<feature type="region of interest" description="Disordered" evidence="1">
    <location>
        <begin position="341"/>
        <end position="361"/>
    </location>
</feature>
<dbReference type="SMART" id="SM00220">
    <property type="entry name" value="S_TKc"/>
    <property type="match status" value="1"/>
</dbReference>
<evidence type="ECO:0000313" key="3">
    <source>
        <dbReference type="EMBL" id="KAF9446414.1"/>
    </source>
</evidence>
<dbReference type="PROSITE" id="PS00108">
    <property type="entry name" value="PROTEIN_KINASE_ST"/>
    <property type="match status" value="1"/>
</dbReference>
<reference evidence="3" key="1">
    <citation type="submission" date="2020-11" db="EMBL/GenBank/DDBJ databases">
        <authorList>
            <consortium name="DOE Joint Genome Institute"/>
            <person name="Ahrendt S."/>
            <person name="Riley R."/>
            <person name="Andreopoulos W."/>
            <person name="Labutti K."/>
            <person name="Pangilinan J."/>
            <person name="Ruiz-Duenas F.J."/>
            <person name="Barrasa J.M."/>
            <person name="Sanchez-Garcia M."/>
            <person name="Camarero S."/>
            <person name="Miyauchi S."/>
            <person name="Serrano A."/>
            <person name="Linde D."/>
            <person name="Babiker R."/>
            <person name="Drula E."/>
            <person name="Ayuso-Fernandez I."/>
            <person name="Pacheco R."/>
            <person name="Padilla G."/>
            <person name="Ferreira P."/>
            <person name="Barriuso J."/>
            <person name="Kellner H."/>
            <person name="Castanera R."/>
            <person name="Alfaro M."/>
            <person name="Ramirez L."/>
            <person name="Pisabarro A.G."/>
            <person name="Kuo A."/>
            <person name="Tritt A."/>
            <person name="Lipzen A."/>
            <person name="He G."/>
            <person name="Yan M."/>
            <person name="Ng V."/>
            <person name="Cullen D."/>
            <person name="Martin F."/>
            <person name="Rosso M.-N."/>
            <person name="Henrissat B."/>
            <person name="Hibbett D."/>
            <person name="Martinez A.T."/>
            <person name="Grigoriev I.V."/>
        </authorList>
    </citation>
    <scope>NUCLEOTIDE SEQUENCE</scope>
    <source>
        <strain evidence="3">MF-IS2</strain>
    </source>
</reference>
<evidence type="ECO:0000259" key="2">
    <source>
        <dbReference type="PROSITE" id="PS50011"/>
    </source>
</evidence>
<dbReference type="AlphaFoldDB" id="A0A9P5X9X8"/>
<evidence type="ECO:0000256" key="1">
    <source>
        <dbReference type="SAM" id="MobiDB-lite"/>
    </source>
</evidence>
<dbReference type="PANTHER" id="PTHR44329:SF214">
    <property type="entry name" value="PROTEIN KINASE DOMAIN-CONTAINING PROTEIN"/>
    <property type="match status" value="1"/>
</dbReference>
<gene>
    <name evidence="3" type="ORF">P691DRAFT_673689</name>
</gene>
<dbReference type="SUPFAM" id="SSF56112">
    <property type="entry name" value="Protein kinase-like (PK-like)"/>
    <property type="match status" value="1"/>
</dbReference>
<feature type="domain" description="Protein kinase" evidence="2">
    <location>
        <begin position="70"/>
        <end position="338"/>
    </location>
</feature>
<dbReference type="Gene3D" id="1.10.510.10">
    <property type="entry name" value="Transferase(Phosphotransferase) domain 1"/>
    <property type="match status" value="1"/>
</dbReference>
<keyword evidence="3" id="KW-0808">Transferase</keyword>
<accession>A0A9P5X9X8</accession>
<dbReference type="OrthoDB" id="4062651at2759"/>
<name>A0A9P5X9X8_9AGAR</name>
<dbReference type="Pfam" id="PF00069">
    <property type="entry name" value="Pkinase"/>
    <property type="match status" value="1"/>
</dbReference>
<dbReference type="Proteomes" id="UP000807342">
    <property type="component" value="Unassembled WGS sequence"/>
</dbReference>
<dbReference type="InterPro" id="IPR008271">
    <property type="entry name" value="Ser/Thr_kinase_AS"/>
</dbReference>
<dbReference type="InterPro" id="IPR000719">
    <property type="entry name" value="Prot_kinase_dom"/>
</dbReference>
<organism evidence="3 4">
    <name type="scientific">Macrolepiota fuliginosa MF-IS2</name>
    <dbReference type="NCBI Taxonomy" id="1400762"/>
    <lineage>
        <taxon>Eukaryota</taxon>
        <taxon>Fungi</taxon>
        <taxon>Dikarya</taxon>
        <taxon>Basidiomycota</taxon>
        <taxon>Agaricomycotina</taxon>
        <taxon>Agaricomycetes</taxon>
        <taxon>Agaricomycetidae</taxon>
        <taxon>Agaricales</taxon>
        <taxon>Agaricineae</taxon>
        <taxon>Agaricaceae</taxon>
        <taxon>Macrolepiota</taxon>
    </lineage>
</organism>
<sequence>MLNPWLTFSTRYVLRTYPALQSHSDASWFKVLSEKDILSTDEGNRILVMLSKLATSARVYPRRFILEDVRYDPRPKVRGGFASVHVGLYQKRSICAKVIPNEEDMNVSVVHFACVKEVILWAHLQHRNILPFYGVHQLSEDSDFCLVSPWMNNGTICEFAARENLSQQSRMPLISDVIDGLLYLHELNIVHSDLKGHNVLISDHRRALITDFGISHIATATARPGRTESLIGATVRWAPPEYLDNEKSKRPTKAWDVWSFGCLCYEVLSRRVPFHECRSDTQVIVALLKSELPSRPELGCDIWDQIDDPTWDLMKACWELKPEDRPTLWDIRSDFEKLGVQDDRPSVPASPWSDTTPSYPGGESLVEHNLERLEKILLEVSVYFLPPNDERNLIRGSKTFLVGIA</sequence>
<dbReference type="PANTHER" id="PTHR44329">
    <property type="entry name" value="SERINE/THREONINE-PROTEIN KINASE TNNI3K-RELATED"/>
    <property type="match status" value="1"/>
</dbReference>
<dbReference type="GO" id="GO:0004674">
    <property type="term" value="F:protein serine/threonine kinase activity"/>
    <property type="evidence" value="ECO:0007669"/>
    <property type="project" value="TreeGrafter"/>
</dbReference>
<dbReference type="InterPro" id="IPR011009">
    <property type="entry name" value="Kinase-like_dom_sf"/>
</dbReference>
<dbReference type="PROSITE" id="PS50011">
    <property type="entry name" value="PROTEIN_KINASE_DOM"/>
    <property type="match status" value="1"/>
</dbReference>
<evidence type="ECO:0000313" key="4">
    <source>
        <dbReference type="Proteomes" id="UP000807342"/>
    </source>
</evidence>
<keyword evidence="3" id="KW-0418">Kinase</keyword>
<comment type="caution">
    <text evidence="3">The sequence shown here is derived from an EMBL/GenBank/DDBJ whole genome shotgun (WGS) entry which is preliminary data.</text>
</comment>